<dbReference type="InterPro" id="IPR002305">
    <property type="entry name" value="aa-tRNA-synth_Ic"/>
</dbReference>
<dbReference type="GO" id="GO:0003723">
    <property type="term" value="F:RNA binding"/>
    <property type="evidence" value="ECO:0007669"/>
    <property type="project" value="UniProtKB-KW"/>
</dbReference>
<dbReference type="Gene3D" id="3.10.290.10">
    <property type="entry name" value="RNA-binding S4 domain"/>
    <property type="match status" value="1"/>
</dbReference>
<dbReference type="PANTHER" id="PTHR11766">
    <property type="entry name" value="TYROSYL-TRNA SYNTHETASE"/>
    <property type="match status" value="1"/>
</dbReference>
<sequence length="390" mass="43892">MSGQNKFSDKLFERGVEQIYPSREELDKFLAEGNKLKIFYGIDPTGSTLHIGHGSNLLRLKALQEAGHEITILYGDFTAMIGDPTDKLSARKKLLPEQIKENYASYRDQIGRILDLKKTKFTFNKDWLGSMSFAEVVEIASEFTVGQMIERDMFQERIKNGEPIYIHEFLYPLMQGYDSVMMDINAEMGASDQIFNMLAGRTMMKRRGREKFVIANKLLVDPTGKKMGKSEGNMVALSDDPKDMYGKVMSWPDSLMPLAFEICTELPALMVAEILAGNPRDAKMRLAKEIVSIFASPEEAEHAEADFISKFQDKEIPDDIPEIGATKNMLLRDILVTAEAVSSNSDFRRLVEGGGVTILPDTKVVDVDLKVTNEMVVKVGKKKFFKITLN</sequence>
<accession>A0A1G2QFR4</accession>
<evidence type="ECO:0000256" key="1">
    <source>
        <dbReference type="ARBA" id="ARBA00013160"/>
    </source>
</evidence>
<evidence type="ECO:0000256" key="8">
    <source>
        <dbReference type="NCBIfam" id="TIGR00234"/>
    </source>
</evidence>
<dbReference type="Pfam" id="PF00579">
    <property type="entry name" value="tRNA-synt_1b"/>
    <property type="match status" value="1"/>
</dbReference>
<evidence type="ECO:0000256" key="7">
    <source>
        <dbReference type="ARBA" id="ARBA00048248"/>
    </source>
</evidence>
<comment type="caution">
    <text evidence="11">The sequence shown here is derived from an EMBL/GenBank/DDBJ whole genome shotgun (WGS) entry which is preliminary data.</text>
</comment>
<keyword evidence="5 10" id="KW-0648">Protein biosynthesis</keyword>
<dbReference type="InterPro" id="IPR036986">
    <property type="entry name" value="S4_RNA-bd_sf"/>
</dbReference>
<dbReference type="SUPFAM" id="SSF52374">
    <property type="entry name" value="Nucleotidylyl transferase"/>
    <property type="match status" value="1"/>
</dbReference>
<dbReference type="SUPFAM" id="SSF55174">
    <property type="entry name" value="Alpha-L RNA-binding motif"/>
    <property type="match status" value="1"/>
</dbReference>
<evidence type="ECO:0000313" key="12">
    <source>
        <dbReference type="Proteomes" id="UP000177043"/>
    </source>
</evidence>
<dbReference type="InterPro" id="IPR024088">
    <property type="entry name" value="Tyr-tRNA-ligase_bac-type"/>
</dbReference>
<dbReference type="GO" id="GO:0004831">
    <property type="term" value="F:tyrosine-tRNA ligase activity"/>
    <property type="evidence" value="ECO:0007669"/>
    <property type="project" value="UniProtKB-UniRule"/>
</dbReference>
<evidence type="ECO:0000256" key="5">
    <source>
        <dbReference type="ARBA" id="ARBA00022917"/>
    </source>
</evidence>
<dbReference type="InterPro" id="IPR002307">
    <property type="entry name" value="Tyr-tRNA-ligase"/>
</dbReference>
<organism evidence="11 12">
    <name type="scientific">Candidatus Vogelbacteria bacterium RIFOXYD1_FULL_44_32</name>
    <dbReference type="NCBI Taxonomy" id="1802438"/>
    <lineage>
        <taxon>Bacteria</taxon>
        <taxon>Candidatus Vogeliibacteriota</taxon>
    </lineage>
</organism>
<evidence type="ECO:0000256" key="4">
    <source>
        <dbReference type="ARBA" id="ARBA00022840"/>
    </source>
</evidence>
<evidence type="ECO:0000256" key="3">
    <source>
        <dbReference type="ARBA" id="ARBA00022741"/>
    </source>
</evidence>
<dbReference type="Proteomes" id="UP000177043">
    <property type="component" value="Unassembled WGS sequence"/>
</dbReference>
<protein>
    <recommendedName>
        <fullName evidence="1 8">Tyrosine--tRNA ligase</fullName>
        <ecNumber evidence="1 8">6.1.1.1</ecNumber>
    </recommendedName>
</protein>
<evidence type="ECO:0000256" key="9">
    <source>
        <dbReference type="PROSITE-ProRule" id="PRU00182"/>
    </source>
</evidence>
<gene>
    <name evidence="11" type="ORF">A2571_00765</name>
</gene>
<keyword evidence="3 10" id="KW-0547">Nucleotide-binding</keyword>
<dbReference type="AlphaFoldDB" id="A0A1G2QFR4"/>
<comment type="catalytic activity">
    <reaction evidence="7">
        <text>tRNA(Tyr) + L-tyrosine + ATP = L-tyrosyl-tRNA(Tyr) + AMP + diphosphate + H(+)</text>
        <dbReference type="Rhea" id="RHEA:10220"/>
        <dbReference type="Rhea" id="RHEA-COMP:9706"/>
        <dbReference type="Rhea" id="RHEA-COMP:9707"/>
        <dbReference type="ChEBI" id="CHEBI:15378"/>
        <dbReference type="ChEBI" id="CHEBI:30616"/>
        <dbReference type="ChEBI" id="CHEBI:33019"/>
        <dbReference type="ChEBI" id="CHEBI:58315"/>
        <dbReference type="ChEBI" id="CHEBI:78442"/>
        <dbReference type="ChEBI" id="CHEBI:78536"/>
        <dbReference type="ChEBI" id="CHEBI:456215"/>
        <dbReference type="EC" id="6.1.1.1"/>
    </reaction>
</comment>
<comment type="similarity">
    <text evidence="10">Belongs to the class-I aminoacyl-tRNA synthetase family.</text>
</comment>
<dbReference type="NCBIfam" id="TIGR00234">
    <property type="entry name" value="tyrS"/>
    <property type="match status" value="1"/>
</dbReference>
<dbReference type="Gene3D" id="3.40.50.620">
    <property type="entry name" value="HUPs"/>
    <property type="match status" value="1"/>
</dbReference>
<dbReference type="GO" id="GO:0005524">
    <property type="term" value="F:ATP binding"/>
    <property type="evidence" value="ECO:0007669"/>
    <property type="project" value="UniProtKB-KW"/>
</dbReference>
<evidence type="ECO:0000256" key="10">
    <source>
        <dbReference type="RuleBase" id="RU363036"/>
    </source>
</evidence>
<keyword evidence="9" id="KW-0694">RNA-binding</keyword>
<reference evidence="11 12" key="1">
    <citation type="journal article" date="2016" name="Nat. Commun.">
        <title>Thousands of microbial genomes shed light on interconnected biogeochemical processes in an aquifer system.</title>
        <authorList>
            <person name="Anantharaman K."/>
            <person name="Brown C.T."/>
            <person name="Hug L.A."/>
            <person name="Sharon I."/>
            <person name="Castelle C.J."/>
            <person name="Probst A.J."/>
            <person name="Thomas B.C."/>
            <person name="Singh A."/>
            <person name="Wilkins M.J."/>
            <person name="Karaoz U."/>
            <person name="Brodie E.L."/>
            <person name="Williams K.H."/>
            <person name="Hubbard S.S."/>
            <person name="Banfield J.F."/>
        </authorList>
    </citation>
    <scope>NUCLEOTIDE SEQUENCE [LARGE SCALE GENOMIC DNA]</scope>
</reference>
<dbReference type="STRING" id="1802438.A2571_00765"/>
<dbReference type="PRINTS" id="PR01040">
    <property type="entry name" value="TRNASYNTHTYR"/>
</dbReference>
<proteinExistence type="inferred from homology"/>
<evidence type="ECO:0000256" key="6">
    <source>
        <dbReference type="ARBA" id="ARBA00023146"/>
    </source>
</evidence>
<dbReference type="GO" id="GO:0005829">
    <property type="term" value="C:cytosol"/>
    <property type="evidence" value="ECO:0007669"/>
    <property type="project" value="TreeGrafter"/>
</dbReference>
<name>A0A1G2QFR4_9BACT</name>
<dbReference type="CDD" id="cd00805">
    <property type="entry name" value="TyrRS_core"/>
    <property type="match status" value="1"/>
</dbReference>
<dbReference type="GO" id="GO:0006437">
    <property type="term" value="P:tyrosyl-tRNA aminoacylation"/>
    <property type="evidence" value="ECO:0007669"/>
    <property type="project" value="UniProtKB-UniRule"/>
</dbReference>
<evidence type="ECO:0000256" key="2">
    <source>
        <dbReference type="ARBA" id="ARBA00022598"/>
    </source>
</evidence>
<evidence type="ECO:0000313" key="11">
    <source>
        <dbReference type="EMBL" id="OHA58899.1"/>
    </source>
</evidence>
<keyword evidence="6 10" id="KW-0030">Aminoacyl-tRNA synthetase</keyword>
<dbReference type="InterPro" id="IPR014729">
    <property type="entry name" value="Rossmann-like_a/b/a_fold"/>
</dbReference>
<dbReference type="Gene3D" id="1.10.240.10">
    <property type="entry name" value="Tyrosyl-Transfer RNA Synthetase"/>
    <property type="match status" value="1"/>
</dbReference>
<dbReference type="EC" id="6.1.1.1" evidence="1 8"/>
<dbReference type="PANTHER" id="PTHR11766:SF1">
    <property type="entry name" value="TYROSINE--TRNA LIGASE"/>
    <property type="match status" value="1"/>
</dbReference>
<dbReference type="EMBL" id="MHTJ01000002">
    <property type="protein sequence ID" value="OHA58899.1"/>
    <property type="molecule type" value="Genomic_DNA"/>
</dbReference>
<dbReference type="PROSITE" id="PS50889">
    <property type="entry name" value="S4"/>
    <property type="match status" value="1"/>
</dbReference>
<keyword evidence="2 10" id="KW-0436">Ligase</keyword>
<keyword evidence="4 10" id="KW-0067">ATP-binding</keyword>